<proteinExistence type="predicted"/>
<protein>
    <recommendedName>
        <fullName evidence="3">HEAT repeat domain-containing protein</fullName>
    </recommendedName>
</protein>
<dbReference type="AlphaFoldDB" id="A0A0G1GID0"/>
<dbReference type="Proteomes" id="UP000034192">
    <property type="component" value="Unassembled WGS sequence"/>
</dbReference>
<comment type="caution">
    <text evidence="1">The sequence shown here is derived from an EMBL/GenBank/DDBJ whole genome shotgun (WGS) entry which is preliminary data.</text>
</comment>
<sequence length="177" mass="20359">MVYKKGEFEKITFSKGYYWSAVKELQDSEKLFLKNIPGIKKSLLISLGEEKSAKRKSFTLHLLGWSRDYIVIPKVLTSYFKDRNISVANAAARAFFPMFASGKTNLPLEKVLKLLGRRNKYLKNKALGILAFSNRNDLLRIKKTVRLSYLKHLLDSGEPMISEPAKLLFQKISRIRS</sequence>
<reference evidence="1 2" key="1">
    <citation type="journal article" date="2015" name="Nature">
        <title>rRNA introns, odd ribosomes, and small enigmatic genomes across a large radiation of phyla.</title>
        <authorList>
            <person name="Brown C.T."/>
            <person name="Hug L.A."/>
            <person name="Thomas B.C."/>
            <person name="Sharon I."/>
            <person name="Castelle C.J."/>
            <person name="Singh A."/>
            <person name="Wilkins M.J."/>
            <person name="Williams K.H."/>
            <person name="Banfield J.F."/>
        </authorList>
    </citation>
    <scope>NUCLEOTIDE SEQUENCE [LARGE SCALE GENOMIC DNA]</scope>
</reference>
<accession>A0A0G1GID0</accession>
<evidence type="ECO:0008006" key="3">
    <source>
        <dbReference type="Google" id="ProtNLM"/>
    </source>
</evidence>
<evidence type="ECO:0000313" key="1">
    <source>
        <dbReference type="EMBL" id="KKT34088.1"/>
    </source>
</evidence>
<name>A0A0G1GID0_9BACT</name>
<organism evidence="1 2">
    <name type="scientific">Candidatus Woesebacteria bacterium GW2011_GWB1_44_11b</name>
    <dbReference type="NCBI Taxonomy" id="1618580"/>
    <lineage>
        <taxon>Bacteria</taxon>
        <taxon>Candidatus Woeseibacteriota</taxon>
    </lineage>
</organism>
<evidence type="ECO:0000313" key="2">
    <source>
        <dbReference type="Proteomes" id="UP000034192"/>
    </source>
</evidence>
<dbReference type="EMBL" id="LCHL01000004">
    <property type="protein sequence ID" value="KKT34088.1"/>
    <property type="molecule type" value="Genomic_DNA"/>
</dbReference>
<gene>
    <name evidence="1" type="ORF">UW21_C0004G0008</name>
</gene>